<evidence type="ECO:0000313" key="3">
    <source>
        <dbReference type="EMBL" id="GAC98033.1"/>
    </source>
</evidence>
<dbReference type="RefSeq" id="XP_012191620.1">
    <property type="nucleotide sequence ID" value="XM_012336230.1"/>
</dbReference>
<dbReference type="AlphaFoldDB" id="R9P9G6"/>
<keyword evidence="2" id="KW-0472">Membrane</keyword>
<keyword evidence="2" id="KW-1133">Transmembrane helix</keyword>
<feature type="transmembrane region" description="Helical" evidence="2">
    <location>
        <begin position="552"/>
        <end position="577"/>
    </location>
</feature>
<accession>R9P9G6</accession>
<feature type="transmembrane region" description="Helical" evidence="2">
    <location>
        <begin position="114"/>
        <end position="135"/>
    </location>
</feature>
<feature type="transmembrane region" description="Helical" evidence="2">
    <location>
        <begin position="21"/>
        <end position="38"/>
    </location>
</feature>
<feature type="transmembrane region" description="Helical" evidence="2">
    <location>
        <begin position="517"/>
        <end position="540"/>
    </location>
</feature>
<feature type="transmembrane region" description="Helical" evidence="2">
    <location>
        <begin position="147"/>
        <end position="167"/>
    </location>
</feature>
<evidence type="ECO:0000256" key="2">
    <source>
        <dbReference type="SAM" id="Phobius"/>
    </source>
</evidence>
<feature type="compositionally biased region" description="Polar residues" evidence="1">
    <location>
        <begin position="310"/>
        <end position="324"/>
    </location>
</feature>
<feature type="transmembrane region" description="Helical" evidence="2">
    <location>
        <begin position="427"/>
        <end position="449"/>
    </location>
</feature>
<feature type="transmembrane region" description="Helical" evidence="2">
    <location>
        <begin position="657"/>
        <end position="677"/>
    </location>
</feature>
<evidence type="ECO:0000313" key="4">
    <source>
        <dbReference type="Proteomes" id="UP000014071"/>
    </source>
</evidence>
<organism evidence="3 4">
    <name type="scientific">Pseudozyma hubeiensis (strain SY62)</name>
    <name type="common">Yeast</name>
    <dbReference type="NCBI Taxonomy" id="1305764"/>
    <lineage>
        <taxon>Eukaryota</taxon>
        <taxon>Fungi</taxon>
        <taxon>Dikarya</taxon>
        <taxon>Basidiomycota</taxon>
        <taxon>Ustilaginomycotina</taxon>
        <taxon>Ustilaginomycetes</taxon>
        <taxon>Ustilaginales</taxon>
        <taxon>Ustilaginaceae</taxon>
        <taxon>Pseudozyma</taxon>
    </lineage>
</organism>
<dbReference type="OrthoDB" id="2553005at2759"/>
<keyword evidence="2" id="KW-0812">Transmembrane</keyword>
<dbReference type="GeneID" id="24110899"/>
<evidence type="ECO:0000256" key="1">
    <source>
        <dbReference type="SAM" id="MobiDB-lite"/>
    </source>
</evidence>
<feature type="region of interest" description="Disordered" evidence="1">
    <location>
        <begin position="272"/>
        <end position="297"/>
    </location>
</feature>
<feature type="region of interest" description="Disordered" evidence="1">
    <location>
        <begin position="309"/>
        <end position="336"/>
    </location>
</feature>
<dbReference type="EMBL" id="DF238815">
    <property type="protein sequence ID" value="GAC98033.1"/>
    <property type="molecule type" value="Genomic_DNA"/>
</dbReference>
<dbReference type="eggNOG" id="ENOG502QXI3">
    <property type="taxonomic scope" value="Eukaryota"/>
</dbReference>
<feature type="transmembrane region" description="Helical" evidence="2">
    <location>
        <begin position="629"/>
        <end position="651"/>
    </location>
</feature>
<proteinExistence type="predicted"/>
<dbReference type="Proteomes" id="UP000014071">
    <property type="component" value="Unassembled WGS sequence"/>
</dbReference>
<reference evidence="4" key="1">
    <citation type="journal article" date="2013" name="Genome Announc.">
        <title>Draft genome sequence of the basidiomycetous yeast-like fungus Pseudozyma hubeiensis SY62, which produces an abundant amount of the biosurfactant mannosylerythritol lipids.</title>
        <authorList>
            <person name="Konishi M."/>
            <person name="Hatada Y."/>
            <person name="Horiuchi J."/>
        </authorList>
    </citation>
    <scope>NUCLEOTIDE SEQUENCE [LARGE SCALE GENOMIC DNA]</scope>
    <source>
        <strain evidence="4">SY62</strain>
    </source>
</reference>
<dbReference type="STRING" id="1305764.R9P9G6"/>
<feature type="transmembrane region" description="Helical" evidence="2">
    <location>
        <begin position="82"/>
        <end position="102"/>
    </location>
</feature>
<dbReference type="HOGENOM" id="CLU_013288_0_0_1"/>
<feature type="transmembrane region" description="Helical" evidence="2">
    <location>
        <begin position="478"/>
        <end position="496"/>
    </location>
</feature>
<gene>
    <name evidence="3" type="ORF">PHSY_005621</name>
</gene>
<sequence>MSPAPTSTDILSANLKQQVGHVLFVILPLSLIVGIVTADQYNLDFVRLVQLGFAAQLDRHALPSDDALRVNPLRWTFLQSAYWLPMVLFTGAMLVLLFVLLVAKLRPARLVDGLVAILVLIAGMVALMTLLNAFVGTSVVGVLFTKMAAGFAICSTLGLVAQAVELFPSAPGRGSLSGSTPASHQDTLGFSSVTFAAIYGLGTAFGSSASLSGYQIASLLQRHGVSFSGVPNSGRQGFLSLFVVEGCFFFALCPAIGVLLILARRFGRRPSAIDSDASTKSNIPAAGSATMQTDAKDVERAQISPVEALTASSDVPSTSPASTSVEDKRDPGSSEKTTLAGLRRLSSYYPSLLASINIFRRNANGEDANNPSAVVANLRSLQQMHTGFGLWVSSVLRRIMVFLFGGLGVDDAAFDLISAGTSSRETFIAGVLIVSNTSVIQAAVIWLVVKTQSHASKLESASGSAIKLVPVVPGLPTLAGGVSGAVSAIAWSILATKRPAVRKGWRKRLAGRMETPWWVPALLTTCLGVSIVGLVLAVLGNSMVPDGSCGSWILYVATIVTFAGTVPQLPLALLQIYTVLDVELGRSHPTDGTPAMSKEEQVQTAPYRAANILGSNSEPSVHALRWERVGVMISTLTTTVSSTLLTAWIFMLSDTCQTVFLFVSVVLAVGGSVWLMLRHTLPWRRQGKVEQQAASALAQP</sequence>
<keyword evidence="4" id="KW-1185">Reference proteome</keyword>
<protein>
    <submittedName>
        <fullName evidence="3">Uncharacterized protein</fullName>
    </submittedName>
</protein>
<feature type="transmembrane region" description="Helical" evidence="2">
    <location>
        <begin position="237"/>
        <end position="262"/>
    </location>
</feature>
<name>R9P9G6_PSEHS</name>